<dbReference type="EMBL" id="JAABOA010000200">
    <property type="protein sequence ID" value="KAF9585351.1"/>
    <property type="molecule type" value="Genomic_DNA"/>
</dbReference>
<protein>
    <submittedName>
        <fullName evidence="10">Mitochondrial dicarboxylate transporter</fullName>
    </submittedName>
</protein>
<keyword evidence="3 9" id="KW-0813">Transport</keyword>
<dbReference type="InterPro" id="IPR050391">
    <property type="entry name" value="Mito_Metabolite_Transporter"/>
</dbReference>
<sequence length="113" mass="12172">MATATAHVQLQSVKPTPQVATVKPRDPFWLGGAASCTAAFVSHPFDLAKVRLQTTQGANKMGMIGTMINVARHEGLFALYTGLSASLLRQGTYSTVRFGTYDLLKERFGPKDG</sequence>
<evidence type="ECO:0000313" key="10">
    <source>
        <dbReference type="EMBL" id="KAF9585351.1"/>
    </source>
</evidence>
<evidence type="ECO:0000256" key="3">
    <source>
        <dbReference type="ARBA" id="ARBA00022448"/>
    </source>
</evidence>
<dbReference type="SUPFAM" id="SSF103506">
    <property type="entry name" value="Mitochondrial carrier"/>
    <property type="match status" value="1"/>
</dbReference>
<evidence type="ECO:0000256" key="4">
    <source>
        <dbReference type="ARBA" id="ARBA00022692"/>
    </source>
</evidence>
<dbReference type="Pfam" id="PF00153">
    <property type="entry name" value="Mito_carr"/>
    <property type="match status" value="1"/>
</dbReference>
<keyword evidence="11" id="KW-1185">Reference proteome</keyword>
<accession>A0A9P6G2Z1</accession>
<evidence type="ECO:0000256" key="5">
    <source>
        <dbReference type="ARBA" id="ARBA00022737"/>
    </source>
</evidence>
<dbReference type="Gene3D" id="1.50.40.10">
    <property type="entry name" value="Mitochondrial carrier domain"/>
    <property type="match status" value="1"/>
</dbReference>
<feature type="non-terminal residue" evidence="10">
    <location>
        <position position="1"/>
    </location>
</feature>
<dbReference type="PANTHER" id="PTHR45618">
    <property type="entry name" value="MITOCHONDRIAL DICARBOXYLATE CARRIER-RELATED"/>
    <property type="match status" value="1"/>
</dbReference>
<proteinExistence type="inferred from homology"/>
<evidence type="ECO:0000256" key="8">
    <source>
        <dbReference type="PROSITE-ProRule" id="PRU00282"/>
    </source>
</evidence>
<evidence type="ECO:0000256" key="2">
    <source>
        <dbReference type="ARBA" id="ARBA00006375"/>
    </source>
</evidence>
<dbReference type="InterPro" id="IPR018108">
    <property type="entry name" value="MCP_transmembrane"/>
</dbReference>
<name>A0A9P6G2Z1_9FUNG</name>
<dbReference type="AlphaFoldDB" id="A0A9P6G2Z1"/>
<dbReference type="InterPro" id="IPR023395">
    <property type="entry name" value="MCP_dom_sf"/>
</dbReference>
<dbReference type="Proteomes" id="UP000780801">
    <property type="component" value="Unassembled WGS sequence"/>
</dbReference>
<dbReference type="GO" id="GO:0016020">
    <property type="term" value="C:membrane"/>
    <property type="evidence" value="ECO:0007669"/>
    <property type="project" value="UniProtKB-SubCell"/>
</dbReference>
<evidence type="ECO:0000256" key="1">
    <source>
        <dbReference type="ARBA" id="ARBA00004141"/>
    </source>
</evidence>
<comment type="subcellular location">
    <subcellularLocation>
        <location evidence="1">Membrane</location>
        <topology evidence="1">Multi-pass membrane protein</topology>
    </subcellularLocation>
</comment>
<evidence type="ECO:0000313" key="11">
    <source>
        <dbReference type="Proteomes" id="UP000780801"/>
    </source>
</evidence>
<comment type="caution">
    <text evidence="10">The sequence shown here is derived from an EMBL/GenBank/DDBJ whole genome shotgun (WGS) entry which is preliminary data.</text>
</comment>
<evidence type="ECO:0000256" key="6">
    <source>
        <dbReference type="ARBA" id="ARBA00022989"/>
    </source>
</evidence>
<keyword evidence="7 8" id="KW-0472">Membrane</keyword>
<feature type="repeat" description="Solcar" evidence="8">
    <location>
        <begin position="26"/>
        <end position="107"/>
    </location>
</feature>
<gene>
    <name evidence="10" type="primary">DIC1</name>
    <name evidence="10" type="ORF">BGW38_002780</name>
</gene>
<dbReference type="PROSITE" id="PS50920">
    <property type="entry name" value="SOLCAR"/>
    <property type="match status" value="1"/>
</dbReference>
<reference evidence="10" key="1">
    <citation type="journal article" date="2020" name="Fungal Divers.">
        <title>Resolving the Mortierellaceae phylogeny through synthesis of multi-gene phylogenetics and phylogenomics.</title>
        <authorList>
            <person name="Vandepol N."/>
            <person name="Liber J."/>
            <person name="Desiro A."/>
            <person name="Na H."/>
            <person name="Kennedy M."/>
            <person name="Barry K."/>
            <person name="Grigoriev I.V."/>
            <person name="Miller A.N."/>
            <person name="O'Donnell K."/>
            <person name="Stajich J.E."/>
            <person name="Bonito G."/>
        </authorList>
    </citation>
    <scope>NUCLEOTIDE SEQUENCE</scope>
    <source>
        <strain evidence="10">KOD1015</strain>
    </source>
</reference>
<organism evidence="10 11">
    <name type="scientific">Lunasporangiospora selenospora</name>
    <dbReference type="NCBI Taxonomy" id="979761"/>
    <lineage>
        <taxon>Eukaryota</taxon>
        <taxon>Fungi</taxon>
        <taxon>Fungi incertae sedis</taxon>
        <taxon>Mucoromycota</taxon>
        <taxon>Mortierellomycotina</taxon>
        <taxon>Mortierellomycetes</taxon>
        <taxon>Mortierellales</taxon>
        <taxon>Mortierellaceae</taxon>
        <taxon>Lunasporangiospora</taxon>
    </lineage>
</organism>
<comment type="similarity">
    <text evidence="2 9">Belongs to the mitochondrial carrier (TC 2.A.29) family.</text>
</comment>
<keyword evidence="5" id="KW-0677">Repeat</keyword>
<dbReference type="OrthoDB" id="448427at2759"/>
<evidence type="ECO:0000256" key="7">
    <source>
        <dbReference type="ARBA" id="ARBA00023136"/>
    </source>
</evidence>
<evidence type="ECO:0000256" key="9">
    <source>
        <dbReference type="RuleBase" id="RU000488"/>
    </source>
</evidence>
<keyword evidence="6" id="KW-1133">Transmembrane helix</keyword>
<keyword evidence="4 8" id="KW-0812">Transmembrane</keyword>